<dbReference type="InterPro" id="IPR002763">
    <property type="entry name" value="DUF72"/>
</dbReference>
<gene>
    <name evidence="1" type="ORF">PSYJA_27274</name>
</gene>
<dbReference type="SUPFAM" id="SSF117396">
    <property type="entry name" value="TM1631-like"/>
    <property type="match status" value="1"/>
</dbReference>
<dbReference type="HOGENOM" id="CLU_3400790_0_0_6"/>
<dbReference type="Proteomes" id="UP000004471">
    <property type="component" value="Unassembled WGS sequence"/>
</dbReference>
<dbReference type="AlphaFoldDB" id="F3FQH1"/>
<feature type="non-terminal residue" evidence="1">
    <location>
        <position position="31"/>
    </location>
</feature>
<dbReference type="InterPro" id="IPR036520">
    <property type="entry name" value="UPF0759_sf"/>
</dbReference>
<dbReference type="Gene3D" id="3.20.20.410">
    <property type="entry name" value="Protein of unknown function UPF0759"/>
    <property type="match status" value="1"/>
</dbReference>
<organism evidence="1 2">
    <name type="scientific">Pseudomonas syringae pv. japonica str. M301072</name>
    <dbReference type="NCBI Taxonomy" id="629262"/>
    <lineage>
        <taxon>Bacteria</taxon>
        <taxon>Pseudomonadati</taxon>
        <taxon>Pseudomonadota</taxon>
        <taxon>Gammaproteobacteria</taxon>
        <taxon>Pseudomonadales</taxon>
        <taxon>Pseudomonadaceae</taxon>
        <taxon>Pseudomonas</taxon>
        <taxon>Pseudomonas syringae</taxon>
    </lineage>
</organism>
<evidence type="ECO:0008006" key="3">
    <source>
        <dbReference type="Google" id="ProtNLM"/>
    </source>
</evidence>
<name>F3FQH1_PSESX</name>
<reference evidence="1 2" key="1">
    <citation type="journal article" date="2011" name="PLoS Pathog.">
        <title>Dynamic evolution of pathogenicity revealed by sequencing and comparative genomics of 19 Pseudomonas syringae isolates.</title>
        <authorList>
            <person name="Baltrus D.A."/>
            <person name="Nishimura M.T."/>
            <person name="Romanchuk A."/>
            <person name="Chang J.H."/>
            <person name="Mukhtar M.S."/>
            <person name="Cherkis K."/>
            <person name="Roach J."/>
            <person name="Grant S.R."/>
            <person name="Jones C.D."/>
            <person name="Dangl J.L."/>
        </authorList>
    </citation>
    <scope>NUCLEOTIDE SEQUENCE [LARGE SCALE GENOMIC DNA]</scope>
    <source>
        <strain evidence="2">M301072PT</strain>
    </source>
</reference>
<proteinExistence type="predicted"/>
<protein>
    <recommendedName>
        <fullName evidence="3">DUF72 domain-containing protein</fullName>
    </recommendedName>
</protein>
<evidence type="ECO:0000313" key="2">
    <source>
        <dbReference type="Proteomes" id="UP000004471"/>
    </source>
</evidence>
<comment type="caution">
    <text evidence="1">The sequence shown here is derived from an EMBL/GenBank/DDBJ whole genome shotgun (WGS) entry which is preliminary data.</text>
</comment>
<dbReference type="EMBL" id="AEAH01001239">
    <property type="protein sequence ID" value="EGH32463.1"/>
    <property type="molecule type" value="Genomic_DNA"/>
</dbReference>
<dbReference type="Pfam" id="PF01904">
    <property type="entry name" value="DUF72"/>
    <property type="match status" value="1"/>
</dbReference>
<sequence length="31" mass="3807">MQRYASRFNAVEINSSFYRPHRAETYARWAQ</sequence>
<accession>F3FQH1</accession>
<evidence type="ECO:0000313" key="1">
    <source>
        <dbReference type="EMBL" id="EGH32463.1"/>
    </source>
</evidence>